<comment type="caution">
    <text evidence="2">The sequence shown here is derived from an EMBL/GenBank/DDBJ whole genome shotgun (WGS) entry which is preliminary data.</text>
</comment>
<dbReference type="Pfam" id="PF07963">
    <property type="entry name" value="N_methyl"/>
    <property type="match status" value="1"/>
</dbReference>
<organism evidence="2 3">
    <name type="scientific">Parasphingorhabdus litoris</name>
    <dbReference type="NCBI Taxonomy" id="394733"/>
    <lineage>
        <taxon>Bacteria</taxon>
        <taxon>Pseudomonadati</taxon>
        <taxon>Pseudomonadota</taxon>
        <taxon>Alphaproteobacteria</taxon>
        <taxon>Sphingomonadales</taxon>
        <taxon>Sphingomonadaceae</taxon>
        <taxon>Parasphingorhabdus</taxon>
    </lineage>
</organism>
<evidence type="ECO:0000313" key="3">
    <source>
        <dbReference type="Proteomes" id="UP001500713"/>
    </source>
</evidence>
<evidence type="ECO:0000256" key="1">
    <source>
        <dbReference type="SAM" id="Phobius"/>
    </source>
</evidence>
<protein>
    <recommendedName>
        <fullName evidence="4">Prepilin-type N-terminal cleavage/methylation domain-containing protein</fullName>
    </recommendedName>
</protein>
<keyword evidence="1" id="KW-0812">Transmembrane</keyword>
<keyword evidence="1" id="KW-0472">Membrane</keyword>
<keyword evidence="1" id="KW-1133">Transmembrane helix</keyword>
<keyword evidence="3" id="KW-1185">Reference proteome</keyword>
<sequence>MLTMSPSHKIYPSGMTEEQRGFTLIELLVVLAIMSLAAILFIGASGSSDGATARGDLAKLESVIASARQEAITTRAPREVILTDYSIKLAPAVGSRSENLIFYADGSSNGGIISRSGKRLFAIRWIDGRIVE</sequence>
<dbReference type="EMBL" id="BAAAEM010000002">
    <property type="protein sequence ID" value="GAA0463971.1"/>
    <property type="molecule type" value="Genomic_DNA"/>
</dbReference>
<feature type="transmembrane region" description="Helical" evidence="1">
    <location>
        <begin position="21"/>
        <end position="44"/>
    </location>
</feature>
<dbReference type="PROSITE" id="PS00409">
    <property type="entry name" value="PROKAR_NTER_METHYL"/>
    <property type="match status" value="1"/>
</dbReference>
<name>A0ABP3JTG8_9SPHN</name>
<dbReference type="InterPro" id="IPR012902">
    <property type="entry name" value="N_methyl_site"/>
</dbReference>
<dbReference type="SUPFAM" id="SSF54523">
    <property type="entry name" value="Pili subunits"/>
    <property type="match status" value="1"/>
</dbReference>
<dbReference type="Proteomes" id="UP001500713">
    <property type="component" value="Unassembled WGS sequence"/>
</dbReference>
<proteinExistence type="predicted"/>
<dbReference type="NCBIfam" id="TIGR02532">
    <property type="entry name" value="IV_pilin_GFxxxE"/>
    <property type="match status" value="1"/>
</dbReference>
<accession>A0ABP3JTG8</accession>
<gene>
    <name evidence="2" type="ORF">GCM10009096_00540</name>
</gene>
<evidence type="ECO:0000313" key="2">
    <source>
        <dbReference type="EMBL" id="GAA0463971.1"/>
    </source>
</evidence>
<evidence type="ECO:0008006" key="4">
    <source>
        <dbReference type="Google" id="ProtNLM"/>
    </source>
</evidence>
<dbReference type="InterPro" id="IPR045584">
    <property type="entry name" value="Pilin-like"/>
</dbReference>
<dbReference type="Gene3D" id="3.30.700.10">
    <property type="entry name" value="Glycoprotein, Type 4 Pilin"/>
    <property type="match status" value="1"/>
</dbReference>
<reference evidence="3" key="1">
    <citation type="journal article" date="2019" name="Int. J. Syst. Evol. Microbiol.">
        <title>The Global Catalogue of Microorganisms (GCM) 10K type strain sequencing project: providing services to taxonomists for standard genome sequencing and annotation.</title>
        <authorList>
            <consortium name="The Broad Institute Genomics Platform"/>
            <consortium name="The Broad Institute Genome Sequencing Center for Infectious Disease"/>
            <person name="Wu L."/>
            <person name="Ma J."/>
        </authorList>
    </citation>
    <scope>NUCLEOTIDE SEQUENCE [LARGE SCALE GENOMIC DNA]</scope>
    <source>
        <strain evidence="3">JCM 14162</strain>
    </source>
</reference>